<accession>A0AA87NUL4</accession>
<dbReference type="AlphaFoldDB" id="A0AA87NUL4"/>
<feature type="chain" id="PRO_5041655994" evidence="1">
    <location>
        <begin position="30"/>
        <end position="591"/>
    </location>
</feature>
<protein>
    <submittedName>
        <fullName evidence="2">Uncharacterized protein</fullName>
    </submittedName>
</protein>
<dbReference type="EMBL" id="ATFE01000003">
    <property type="protein sequence ID" value="EPF29808.1"/>
    <property type="molecule type" value="Genomic_DNA"/>
</dbReference>
<organism evidence="2 3">
    <name type="scientific">Treponema medium ATCC 700293</name>
    <dbReference type="NCBI Taxonomy" id="1125700"/>
    <lineage>
        <taxon>Bacteria</taxon>
        <taxon>Pseudomonadati</taxon>
        <taxon>Spirochaetota</taxon>
        <taxon>Spirochaetia</taxon>
        <taxon>Spirochaetales</taxon>
        <taxon>Treponemataceae</taxon>
        <taxon>Treponema</taxon>
    </lineage>
</organism>
<sequence>MNKWKKQGIRLIFTAAFIAILASCVSTRATVLTDRVRVIRNQEDMNALLGFNGGWSANSTIGFLNGDIREWKAADTGLPFDGVVIERGADVKVCVPGKVISYGQKTLFVPAGKFIKVKSGAKLQIWSGKTVNDFDTFHFIVGGTGTSNPEVSQKANDTAATSVLNDTFNHAIDVDKGGTLILGSNNANANDSAVLWLADGRSVGADGNPSPYAGSIRIDGDLQISCGAGAGVAKIRTVRNLRGGSSTLIGRGRLYIHGLNKIHGNAIFAINEFDRGEYSDGMDWIDEPFIKLGTIEIVAEGIEGIYNPDGTVDGSPGYRNNATAGFYYVAPSGTIDVDHMIVKCNNKGTTADATVALANFNTARGILGGKVTETGPKARLGNVYVYNAAEKDKDGPLSAIYTVQGVFEATVDGKVKVECPNRGAAAIVATGHNRWTGAEKTISRMGSVEVTAKGKNAFFQSAAFDGFGTYVKGDVKISGYNDGKIAPFIGAVPPGPDMGKGGKPGIAPEAEDVRNEQFIVQGGIVNIGGKVSVENTNKNFYVLVSNEKGATTTVGSLSINGTPISANENASSIGVTGQSRFINEGTFTIKQ</sequence>
<dbReference type="PROSITE" id="PS51257">
    <property type="entry name" value="PROKAR_LIPOPROTEIN"/>
    <property type="match status" value="1"/>
</dbReference>
<dbReference type="Proteomes" id="UP000014634">
    <property type="component" value="Unassembled WGS sequence"/>
</dbReference>
<dbReference type="RefSeq" id="WP_016522503.1">
    <property type="nucleotide sequence ID" value="NZ_KE332517.1"/>
</dbReference>
<reference evidence="2 3" key="1">
    <citation type="submission" date="2013-04" db="EMBL/GenBank/DDBJ databases">
        <title>The Genome Sequence of Treponema medium ATCC 700293.</title>
        <authorList>
            <consortium name="The Broad Institute Genomics Platform"/>
            <person name="Earl A."/>
            <person name="Ward D."/>
            <person name="Feldgarden M."/>
            <person name="Gevers D."/>
            <person name="Leonetti C."/>
            <person name="Blanton J.M."/>
            <person name="Dewhirst F.E."/>
            <person name="Izard J."/>
            <person name="Walker B."/>
            <person name="Young S."/>
            <person name="Zeng Q."/>
            <person name="Gargeya S."/>
            <person name="Fitzgerald M."/>
            <person name="Haas B."/>
            <person name="Abouelleil A."/>
            <person name="Allen A.W."/>
            <person name="Alvarado L."/>
            <person name="Arachchi H.M."/>
            <person name="Berlin A.M."/>
            <person name="Chapman S.B."/>
            <person name="Gainer-Dewar J."/>
            <person name="Goldberg J."/>
            <person name="Griggs A."/>
            <person name="Gujja S."/>
            <person name="Hansen M."/>
            <person name="Howarth C."/>
            <person name="Imamovic A."/>
            <person name="Ireland A."/>
            <person name="Larimer J."/>
            <person name="McCowan C."/>
            <person name="Murphy C."/>
            <person name="Pearson M."/>
            <person name="Poon T.W."/>
            <person name="Priest M."/>
            <person name="Roberts A."/>
            <person name="Saif S."/>
            <person name="Shea T."/>
            <person name="Sisk P."/>
            <person name="Sykes S."/>
            <person name="Wortman J."/>
            <person name="Nusbaum C."/>
            <person name="Birren B."/>
        </authorList>
    </citation>
    <scope>NUCLEOTIDE SEQUENCE [LARGE SCALE GENOMIC DNA]</scope>
    <source>
        <strain evidence="2 3">ATCC 700293</strain>
    </source>
</reference>
<evidence type="ECO:0000256" key="1">
    <source>
        <dbReference type="SAM" id="SignalP"/>
    </source>
</evidence>
<keyword evidence="1" id="KW-0732">Signal</keyword>
<evidence type="ECO:0000313" key="2">
    <source>
        <dbReference type="EMBL" id="EPF29808.1"/>
    </source>
</evidence>
<proteinExistence type="predicted"/>
<comment type="caution">
    <text evidence="2">The sequence shown here is derived from an EMBL/GenBank/DDBJ whole genome shotgun (WGS) entry which is preliminary data.</text>
</comment>
<gene>
    <name evidence="2" type="ORF">HMPREF9195_00522</name>
</gene>
<evidence type="ECO:0000313" key="3">
    <source>
        <dbReference type="Proteomes" id="UP000014634"/>
    </source>
</evidence>
<name>A0AA87NUL4_TREMD</name>
<feature type="signal peptide" evidence="1">
    <location>
        <begin position="1"/>
        <end position="29"/>
    </location>
</feature>